<evidence type="ECO:0000256" key="4">
    <source>
        <dbReference type="SAM" id="SignalP"/>
    </source>
</evidence>
<feature type="chain" id="PRO_5002883914" description="GDSL esterase/lipase" evidence="4">
    <location>
        <begin position="19"/>
        <end position="381"/>
    </location>
</feature>
<comment type="similarity">
    <text evidence="1">Belongs to the 'GDSL' lipolytic enzyme family.</text>
</comment>
<keyword evidence="4" id="KW-0732">Signal</keyword>
<organism evidence="5">
    <name type="scientific">Oryza sativa subsp. japonica</name>
    <name type="common">Rice</name>
    <dbReference type="NCBI Taxonomy" id="39947"/>
    <lineage>
        <taxon>Eukaryota</taxon>
        <taxon>Viridiplantae</taxon>
        <taxon>Streptophyta</taxon>
        <taxon>Embryophyta</taxon>
        <taxon>Tracheophyta</taxon>
        <taxon>Spermatophyta</taxon>
        <taxon>Magnoliopsida</taxon>
        <taxon>Liliopsida</taxon>
        <taxon>Poales</taxon>
        <taxon>Poaceae</taxon>
        <taxon>BOP clade</taxon>
        <taxon>Oryzoideae</taxon>
        <taxon>Oryzeae</taxon>
        <taxon>Oryzinae</taxon>
        <taxon>Oryza</taxon>
        <taxon>Oryza sativa</taxon>
    </lineage>
</organism>
<accession>B9F0Y6</accession>
<dbReference type="InterPro" id="IPR036514">
    <property type="entry name" value="SGNH_hydro_sf"/>
</dbReference>
<dbReference type="AlphaFoldDB" id="B9F0Y6"/>
<dbReference type="InterPro" id="IPR001087">
    <property type="entry name" value="GDSL"/>
</dbReference>
<evidence type="ECO:0008006" key="6">
    <source>
        <dbReference type="Google" id="ProtNLM"/>
    </source>
</evidence>
<dbReference type="GO" id="GO:0016788">
    <property type="term" value="F:hydrolase activity, acting on ester bonds"/>
    <property type="evidence" value="ECO:0007669"/>
    <property type="project" value="InterPro"/>
</dbReference>
<dbReference type="Gene3D" id="3.40.50.1110">
    <property type="entry name" value="SGNH hydrolase"/>
    <property type="match status" value="1"/>
</dbReference>
<keyword evidence="2" id="KW-0325">Glycoprotein</keyword>
<evidence type="ECO:0000313" key="5">
    <source>
        <dbReference type="EMBL" id="EEE57328.1"/>
    </source>
</evidence>
<dbReference type="Proteomes" id="UP000007752">
    <property type="component" value="Chromosome 2"/>
</dbReference>
<reference evidence="5" key="1">
    <citation type="journal article" date="2005" name="PLoS Biol.">
        <title>The genomes of Oryza sativa: a history of duplications.</title>
        <authorList>
            <person name="Yu J."/>
            <person name="Wang J."/>
            <person name="Lin W."/>
            <person name="Li S."/>
            <person name="Li H."/>
            <person name="Zhou J."/>
            <person name="Ni P."/>
            <person name="Dong W."/>
            <person name="Hu S."/>
            <person name="Zeng C."/>
            <person name="Zhang J."/>
            <person name="Zhang Y."/>
            <person name="Li R."/>
            <person name="Xu Z."/>
            <person name="Li S."/>
            <person name="Li X."/>
            <person name="Zheng H."/>
            <person name="Cong L."/>
            <person name="Lin L."/>
            <person name="Yin J."/>
            <person name="Geng J."/>
            <person name="Li G."/>
            <person name="Shi J."/>
            <person name="Liu J."/>
            <person name="Lv H."/>
            <person name="Li J."/>
            <person name="Wang J."/>
            <person name="Deng Y."/>
            <person name="Ran L."/>
            <person name="Shi X."/>
            <person name="Wang X."/>
            <person name="Wu Q."/>
            <person name="Li C."/>
            <person name="Ren X."/>
            <person name="Wang J."/>
            <person name="Wang X."/>
            <person name="Li D."/>
            <person name="Liu D."/>
            <person name="Zhang X."/>
            <person name="Ji Z."/>
            <person name="Zhao W."/>
            <person name="Sun Y."/>
            <person name="Zhang Z."/>
            <person name="Bao J."/>
            <person name="Han Y."/>
            <person name="Dong L."/>
            <person name="Ji J."/>
            <person name="Chen P."/>
            <person name="Wu S."/>
            <person name="Liu J."/>
            <person name="Xiao Y."/>
            <person name="Bu D."/>
            <person name="Tan J."/>
            <person name="Yang L."/>
            <person name="Ye C."/>
            <person name="Zhang J."/>
            <person name="Xu J."/>
            <person name="Zhou Y."/>
            <person name="Yu Y."/>
            <person name="Zhang B."/>
            <person name="Zhuang S."/>
            <person name="Wei H."/>
            <person name="Liu B."/>
            <person name="Lei M."/>
            <person name="Yu H."/>
            <person name="Li Y."/>
            <person name="Xu H."/>
            <person name="Wei S."/>
            <person name="He X."/>
            <person name="Fang L."/>
            <person name="Zhang Z."/>
            <person name="Zhang Y."/>
            <person name="Huang X."/>
            <person name="Su Z."/>
            <person name="Tong W."/>
            <person name="Li J."/>
            <person name="Tong Z."/>
            <person name="Li S."/>
            <person name="Ye J."/>
            <person name="Wang L."/>
            <person name="Fang L."/>
            <person name="Lei T."/>
            <person name="Chen C."/>
            <person name="Chen H."/>
            <person name="Xu Z."/>
            <person name="Li H."/>
            <person name="Huang H."/>
            <person name="Zhang F."/>
            <person name="Xu H."/>
            <person name="Li N."/>
            <person name="Zhao C."/>
            <person name="Li S."/>
            <person name="Dong L."/>
            <person name="Huang Y."/>
            <person name="Li L."/>
            <person name="Xi Y."/>
            <person name="Qi Q."/>
            <person name="Li W."/>
            <person name="Zhang B."/>
            <person name="Hu W."/>
            <person name="Zhang Y."/>
            <person name="Tian X."/>
            <person name="Jiao Y."/>
            <person name="Liang X."/>
            <person name="Jin J."/>
            <person name="Gao L."/>
            <person name="Zheng W."/>
            <person name="Hao B."/>
            <person name="Liu S."/>
            <person name="Wang W."/>
            <person name="Yuan L."/>
            <person name="Cao M."/>
            <person name="McDermott J."/>
            <person name="Samudrala R."/>
            <person name="Wang J."/>
            <person name="Wong G.K."/>
            <person name="Yang H."/>
        </authorList>
    </citation>
    <scope>NUCLEOTIDE SEQUENCE [LARGE SCALE GENOMIC DNA]</scope>
</reference>
<reference evidence="5" key="2">
    <citation type="submission" date="2008-12" db="EMBL/GenBank/DDBJ databases">
        <title>Improved gene annotation of the rice (Oryza sativa) genomes.</title>
        <authorList>
            <person name="Wang J."/>
            <person name="Li R."/>
            <person name="Fan W."/>
            <person name="Huang Q."/>
            <person name="Zhang J."/>
            <person name="Zhou Y."/>
            <person name="Hu Y."/>
            <person name="Zi S."/>
            <person name="Li J."/>
            <person name="Ni P."/>
            <person name="Zheng H."/>
            <person name="Zhang Y."/>
            <person name="Zhao M."/>
            <person name="Hao Q."/>
            <person name="McDermott J."/>
            <person name="Samudrala R."/>
            <person name="Kristiansen K."/>
            <person name="Wong G.K.-S."/>
        </authorList>
    </citation>
    <scope>NUCLEOTIDE SEQUENCE</scope>
</reference>
<protein>
    <recommendedName>
        <fullName evidence="6">GDSL esterase/lipase</fullName>
    </recommendedName>
</protein>
<name>B9F0Y6_ORYSJ</name>
<gene>
    <name evidence="5" type="ORF">OsJ_07431</name>
</gene>
<dbReference type="SUPFAM" id="SSF52266">
    <property type="entry name" value="SGNH hydrolase"/>
    <property type="match status" value="1"/>
</dbReference>
<evidence type="ECO:0000256" key="1">
    <source>
        <dbReference type="ARBA" id="ARBA00008668"/>
    </source>
</evidence>
<dbReference type="PANTHER" id="PTHR22835:SF612">
    <property type="entry name" value="OS02G0604000 PROTEIN"/>
    <property type="match status" value="1"/>
</dbReference>
<sequence length="381" mass="40893">MALVPLVTVLLFAGSCLGSAPPTTSPAASAASTATRTVVVDGITAIYKPRRLAVGHRNLARQGATGGLLRYTTRLPYGVTVGRATGRCSDGYLIIDFLARDLGLPLLNPYLDEGADFAPRRQLRRRRRHRAQHDGARRQADHRPPHQQPPRRAAQIFFVLEKEIREKLSKSLVMLGEIGGNDYNYAFLQTWPMDGGYSLGNVTRMIESVATAVDLVPEVVQSIASAAKEVLDMGATRVVIPGNLPLGCVPSYMSAVNATDRAAYDARGCLVALNLFAALHNAWLRRAVGELRRAYRGAAVVAYADYSAAACCGKGGGGAYGFDVRAMCGAPGTAACADPGRYVSWDGVHLTQRAYGVMAELLFRRGLVHPPPINFTNSARA</sequence>
<dbReference type="PANTHER" id="PTHR22835">
    <property type="entry name" value="ZINC FINGER FYVE DOMAIN CONTAINING PROTEIN"/>
    <property type="match status" value="1"/>
</dbReference>
<proteinExistence type="inferred from homology"/>
<feature type="signal peptide" evidence="4">
    <location>
        <begin position="1"/>
        <end position="18"/>
    </location>
</feature>
<feature type="compositionally biased region" description="Basic and acidic residues" evidence="3">
    <location>
        <begin position="132"/>
        <end position="144"/>
    </location>
</feature>
<dbReference type="Pfam" id="PF00657">
    <property type="entry name" value="Lipase_GDSL"/>
    <property type="match status" value="1"/>
</dbReference>
<evidence type="ECO:0000256" key="2">
    <source>
        <dbReference type="ARBA" id="ARBA00023180"/>
    </source>
</evidence>
<evidence type="ECO:0000256" key="3">
    <source>
        <dbReference type="SAM" id="MobiDB-lite"/>
    </source>
</evidence>
<feature type="compositionally biased region" description="Basic residues" evidence="3">
    <location>
        <begin position="121"/>
        <end position="131"/>
    </location>
</feature>
<dbReference type="EMBL" id="CM000139">
    <property type="protein sequence ID" value="EEE57328.1"/>
    <property type="molecule type" value="Genomic_DNA"/>
</dbReference>
<feature type="region of interest" description="Disordered" evidence="3">
    <location>
        <begin position="121"/>
        <end position="152"/>
    </location>
</feature>